<name>A0A443JYU6_9RHOB</name>
<accession>A0A443JYU6</accession>
<protein>
    <submittedName>
        <fullName evidence="2">Uncharacterized protein</fullName>
    </submittedName>
</protein>
<gene>
    <name evidence="2" type="ORF">D2T29_21745</name>
</gene>
<evidence type="ECO:0000313" key="2">
    <source>
        <dbReference type="EMBL" id="RWR25702.1"/>
    </source>
</evidence>
<reference evidence="2 3" key="1">
    <citation type="submission" date="2019-01" db="EMBL/GenBank/DDBJ databases">
        <title>Sinorhodobacter populi sp. nov. isolated from the symptomatic bark tissue of Populus euramericana canker.</title>
        <authorList>
            <person name="Xu G."/>
        </authorList>
    </citation>
    <scope>NUCLEOTIDE SEQUENCE [LARGE SCALE GENOMIC DNA]</scope>
    <source>
        <strain evidence="2 3">07D10-4-3</strain>
    </source>
</reference>
<dbReference type="Proteomes" id="UP000284451">
    <property type="component" value="Unassembled WGS sequence"/>
</dbReference>
<reference evidence="2 3" key="2">
    <citation type="submission" date="2019-01" db="EMBL/GenBank/DDBJ databases">
        <authorList>
            <person name="Li Y."/>
        </authorList>
    </citation>
    <scope>NUCLEOTIDE SEQUENCE [LARGE SCALE GENOMIC DNA]</scope>
    <source>
        <strain evidence="2 3">07D10-4-3</strain>
    </source>
</reference>
<evidence type="ECO:0000313" key="3">
    <source>
        <dbReference type="Proteomes" id="UP000284451"/>
    </source>
</evidence>
<organism evidence="2 3">
    <name type="scientific">Paenirhodobacter populi</name>
    <dbReference type="NCBI Taxonomy" id="2306993"/>
    <lineage>
        <taxon>Bacteria</taxon>
        <taxon>Pseudomonadati</taxon>
        <taxon>Pseudomonadota</taxon>
        <taxon>Alphaproteobacteria</taxon>
        <taxon>Rhodobacterales</taxon>
        <taxon>Rhodobacter group</taxon>
        <taxon>Paenirhodobacter</taxon>
    </lineage>
</organism>
<dbReference type="AlphaFoldDB" id="A0A443JYU6"/>
<keyword evidence="1" id="KW-0175">Coiled coil</keyword>
<proteinExistence type="predicted"/>
<dbReference type="RefSeq" id="WP_128234142.1">
    <property type="nucleotide sequence ID" value="NZ_SAUY01000061.1"/>
</dbReference>
<dbReference type="EMBL" id="SAUY01000061">
    <property type="protein sequence ID" value="RWR25702.1"/>
    <property type="molecule type" value="Genomic_DNA"/>
</dbReference>
<feature type="coiled-coil region" evidence="1">
    <location>
        <begin position="83"/>
        <end position="110"/>
    </location>
</feature>
<sequence length="149" mass="16940">MPKLNVKRHMSPAEIALTADWIMAQPDLPSWPEVRTFVLQSVAIDRTVEAIRRIPGLKAARLARAEAPRARSSTLARPTTRKINALQAHIDRLEAEMRRLEAENAELLLRNLRLINGARVHQIPEADLDRPFAPINRNPTNLRTRRAKP</sequence>
<evidence type="ECO:0000256" key="1">
    <source>
        <dbReference type="SAM" id="Coils"/>
    </source>
</evidence>
<comment type="caution">
    <text evidence="2">The sequence shown here is derived from an EMBL/GenBank/DDBJ whole genome shotgun (WGS) entry which is preliminary data.</text>
</comment>